<dbReference type="SUPFAM" id="SSF63712">
    <property type="entry name" value="Nicotinic receptor ligand binding domain-like"/>
    <property type="match status" value="1"/>
</dbReference>
<dbReference type="InterPro" id="IPR036734">
    <property type="entry name" value="Neur_chan_lig-bd_sf"/>
</dbReference>
<dbReference type="PANTHER" id="PTHR14343:SF5">
    <property type="entry name" value="DUF4537 DOMAIN-CONTAINING PROTEIN"/>
    <property type="match status" value="1"/>
</dbReference>
<accession>A0AA89BXK0</accession>
<keyword evidence="1" id="KW-0175">Coiled coil</keyword>
<dbReference type="Proteomes" id="UP001186944">
    <property type="component" value="Unassembled WGS sequence"/>
</dbReference>
<feature type="coiled-coil region" evidence="1">
    <location>
        <begin position="418"/>
        <end position="528"/>
    </location>
</feature>
<evidence type="ECO:0000259" key="3">
    <source>
        <dbReference type="Pfam" id="PF02931"/>
    </source>
</evidence>
<organism evidence="5 6">
    <name type="scientific">Pinctada imbricata</name>
    <name type="common">Atlantic pearl-oyster</name>
    <name type="synonym">Pinctada martensii</name>
    <dbReference type="NCBI Taxonomy" id="66713"/>
    <lineage>
        <taxon>Eukaryota</taxon>
        <taxon>Metazoa</taxon>
        <taxon>Spiralia</taxon>
        <taxon>Lophotrochozoa</taxon>
        <taxon>Mollusca</taxon>
        <taxon>Bivalvia</taxon>
        <taxon>Autobranchia</taxon>
        <taxon>Pteriomorphia</taxon>
        <taxon>Pterioida</taxon>
        <taxon>Pterioidea</taxon>
        <taxon>Pteriidae</taxon>
        <taxon>Pinctada</taxon>
    </lineage>
</organism>
<dbReference type="AlphaFoldDB" id="A0AA89BXK0"/>
<evidence type="ECO:0000259" key="4">
    <source>
        <dbReference type="Pfam" id="PF15057"/>
    </source>
</evidence>
<protein>
    <submittedName>
        <fullName evidence="5">Uncharacterized protein</fullName>
    </submittedName>
</protein>
<dbReference type="EMBL" id="VSWD01000007">
    <property type="protein sequence ID" value="KAK3098099.1"/>
    <property type="molecule type" value="Genomic_DNA"/>
</dbReference>
<evidence type="ECO:0000313" key="5">
    <source>
        <dbReference type="EMBL" id="KAK3098099.1"/>
    </source>
</evidence>
<dbReference type="GO" id="GO:0005230">
    <property type="term" value="F:extracellular ligand-gated monoatomic ion channel activity"/>
    <property type="evidence" value="ECO:0007669"/>
    <property type="project" value="InterPro"/>
</dbReference>
<feature type="domain" description="DUF4537" evidence="4">
    <location>
        <begin position="191"/>
        <end position="312"/>
    </location>
</feature>
<sequence>MKISFLKISDISTISESFTADVFLQARWREPALDHSRNVNTEINWNSYWNPKIVIPNILSERKHLVWNMLQTDENGQTYVLEKHRIKAVFAENQELLQFPFDIQDLSILVSSSLSVEEVSLLEDDREVSNVHTETFTKQQEWSLYDCVTFTSTELTKEYANTMFKNPGMYINCMAKRRGGFFIWNVMLIMDDGYFYLGTVKSQVLSDKFLIAFGPCKHGKYKETSYQDTLIFDIIDYADAQRHSILSGDKVLAPWEPEGERYGPGVVIEGHEKRQASGPDDSQITVTFTNGRTEKVPVDKAVWTPDPVYERLSLELKMPKEARMAMQTTDHYPKENLPGYPTSGPEAVPDDFSPPQPFGWDYEPVFMEGRPWMYPYVASAPMLYKKEDVTSTITRSTVKSEDVNKLIPGTNLTEKELHEKISSQLAEHKLELDERQTEKSGKMEAEVLRRQMEERRKLEEEERLRYEQMREQAARKEELERREAAEREAELLRQRKIQLEKDIEEEKILLLEKEKERHRLRLEEIERELHRRDRVIYEDKRISQSEDARNIQSDSRLLLKREQQEENLLKKSGVTFQDEVEAEEKKLERSDMIDSGVHISDDEEKYREEFNFDKFSPDQDQRPTMHIDHCGDPRLRYRRIKRQTKDQTRPPWRKYWTTDNIPDIIQPPSHGPYRETANQAPLEARDMKRYPYACEWTSPVYNYVDPFAKHNYNSSVEMLLKTPQPPPTQKQQYIDVRGTRPSSAMTKEEARREYRRQRVAARTREWNERLCKEDMMKELMQDHHRERVLAQLQRDQDRLMKEQETIMQTRAAKRQIASDLKAKREEAKLKKEEKDRRRIEAMRQRREVREEAMAQKQKEEECIAERRQEAKEKRSQQRWDSVHQRLEQEEKENQQQAEKVLNAKLRRAEHFQKLEQQGQANKDLRIKVTDQHLAMYRSQVLP</sequence>
<name>A0AA89BXK0_PINIB</name>
<keyword evidence="6" id="KW-1185">Reference proteome</keyword>
<feature type="region of interest" description="Disordered" evidence="2">
    <location>
        <begin position="722"/>
        <end position="752"/>
    </location>
</feature>
<feature type="region of interest" description="Disordered" evidence="2">
    <location>
        <begin position="870"/>
        <end position="895"/>
    </location>
</feature>
<feature type="domain" description="Neurotransmitter-gated ion-channel ligand-binding" evidence="3">
    <location>
        <begin position="2"/>
        <end position="162"/>
    </location>
</feature>
<dbReference type="Pfam" id="PF15057">
    <property type="entry name" value="DUF4537"/>
    <property type="match status" value="1"/>
</dbReference>
<evidence type="ECO:0000313" key="6">
    <source>
        <dbReference type="Proteomes" id="UP001186944"/>
    </source>
</evidence>
<gene>
    <name evidence="5" type="ORF">FSP39_016088</name>
</gene>
<feature type="compositionally biased region" description="Basic and acidic residues" evidence="2">
    <location>
        <begin position="870"/>
        <end position="893"/>
    </location>
</feature>
<dbReference type="Pfam" id="PF02931">
    <property type="entry name" value="Neur_chan_LBD"/>
    <property type="match status" value="1"/>
</dbReference>
<evidence type="ECO:0000256" key="1">
    <source>
        <dbReference type="SAM" id="Coils"/>
    </source>
</evidence>
<feature type="region of interest" description="Disordered" evidence="2">
    <location>
        <begin position="648"/>
        <end position="674"/>
    </location>
</feature>
<dbReference type="GO" id="GO:0016020">
    <property type="term" value="C:membrane"/>
    <property type="evidence" value="ECO:0007669"/>
    <property type="project" value="InterPro"/>
</dbReference>
<dbReference type="PANTHER" id="PTHR14343">
    <property type="entry name" value="VWFA DOMAIN-CONTAINING PROTEIN"/>
    <property type="match status" value="1"/>
</dbReference>
<comment type="caution">
    <text evidence="5">The sequence shown here is derived from an EMBL/GenBank/DDBJ whole genome shotgun (WGS) entry which is preliminary data.</text>
</comment>
<dbReference type="InterPro" id="IPR032770">
    <property type="entry name" value="DUF4537"/>
</dbReference>
<reference evidence="5" key="1">
    <citation type="submission" date="2019-08" db="EMBL/GenBank/DDBJ databases">
        <title>The improved chromosome-level genome for the pearl oyster Pinctada fucata martensii using PacBio sequencing and Hi-C.</title>
        <authorList>
            <person name="Zheng Z."/>
        </authorList>
    </citation>
    <scope>NUCLEOTIDE SEQUENCE</scope>
    <source>
        <strain evidence="5">ZZ-2019</strain>
        <tissue evidence="5">Adductor muscle</tissue>
    </source>
</reference>
<dbReference type="Gene3D" id="2.70.170.10">
    <property type="entry name" value="Neurotransmitter-gated ion-channel ligand-binding domain"/>
    <property type="match status" value="1"/>
</dbReference>
<proteinExistence type="predicted"/>
<dbReference type="InterPro" id="IPR006202">
    <property type="entry name" value="Neur_chan_lig-bd"/>
</dbReference>
<evidence type="ECO:0000256" key="2">
    <source>
        <dbReference type="SAM" id="MobiDB-lite"/>
    </source>
</evidence>